<dbReference type="PANTHER" id="PTHR21723:SF3">
    <property type="entry name" value="PROTEIN RIC-3"/>
    <property type="match status" value="1"/>
</dbReference>
<gene>
    <name evidence="12" type="ORF">SPARVUS_LOCUS12992068</name>
</gene>
<evidence type="ECO:0000256" key="7">
    <source>
        <dbReference type="SAM" id="Coils"/>
    </source>
</evidence>
<dbReference type="Pfam" id="PF15361">
    <property type="entry name" value="RIC3"/>
    <property type="match status" value="1"/>
</dbReference>
<evidence type="ECO:0000256" key="6">
    <source>
        <dbReference type="ARBA" id="ARBA00023136"/>
    </source>
</evidence>
<keyword evidence="6 9" id="KW-0472">Membrane</keyword>
<feature type="transmembrane region" description="Helical" evidence="9">
    <location>
        <begin position="92"/>
        <end position="113"/>
    </location>
</feature>
<dbReference type="InterPro" id="IPR026160">
    <property type="entry name" value="Ric3"/>
</dbReference>
<feature type="domain" description="Resistance to inhibitors of cholinesterase protein 3 N-terminal" evidence="11">
    <location>
        <begin position="15"/>
        <end position="165"/>
    </location>
</feature>
<evidence type="ECO:0000256" key="4">
    <source>
        <dbReference type="ARBA" id="ARBA00022824"/>
    </source>
</evidence>
<protein>
    <recommendedName>
        <fullName evidence="11">Resistance to inhibitors of cholinesterase protein 3 N-terminal domain-containing protein</fullName>
    </recommendedName>
</protein>
<dbReference type="PANTHER" id="PTHR21723">
    <property type="entry name" value="RESISTANCE TO INHIBITORS OF CHOLINESTERASE PROTEIN 3 RIC3"/>
    <property type="match status" value="1"/>
</dbReference>
<keyword evidence="3 9" id="KW-0812">Transmembrane</keyword>
<keyword evidence="5 9" id="KW-1133">Transmembrane helix</keyword>
<evidence type="ECO:0000259" key="11">
    <source>
        <dbReference type="Pfam" id="PF15361"/>
    </source>
</evidence>
<keyword evidence="4" id="KW-0256">Endoplasmic reticulum</keyword>
<reference evidence="12" key="1">
    <citation type="submission" date="2023-05" db="EMBL/GenBank/DDBJ databases">
        <authorList>
            <person name="Stuckert A."/>
        </authorList>
    </citation>
    <scope>NUCLEOTIDE SEQUENCE</scope>
</reference>
<comment type="subcellular location">
    <subcellularLocation>
        <location evidence="1">Endoplasmic reticulum membrane</location>
    </subcellularLocation>
</comment>
<feature type="chain" id="PRO_5046610071" description="Resistance to inhibitors of cholinesterase protein 3 N-terminal domain-containing protein" evidence="10">
    <location>
        <begin position="19"/>
        <end position="377"/>
    </location>
</feature>
<evidence type="ECO:0000256" key="10">
    <source>
        <dbReference type="SAM" id="SignalP"/>
    </source>
</evidence>
<organism evidence="12 13">
    <name type="scientific">Staurois parvus</name>
    <dbReference type="NCBI Taxonomy" id="386267"/>
    <lineage>
        <taxon>Eukaryota</taxon>
        <taxon>Metazoa</taxon>
        <taxon>Chordata</taxon>
        <taxon>Craniata</taxon>
        <taxon>Vertebrata</taxon>
        <taxon>Euteleostomi</taxon>
        <taxon>Amphibia</taxon>
        <taxon>Batrachia</taxon>
        <taxon>Anura</taxon>
        <taxon>Neobatrachia</taxon>
        <taxon>Ranoidea</taxon>
        <taxon>Ranidae</taxon>
        <taxon>Staurois</taxon>
    </lineage>
</organism>
<evidence type="ECO:0000256" key="8">
    <source>
        <dbReference type="SAM" id="MobiDB-lite"/>
    </source>
</evidence>
<evidence type="ECO:0000256" key="9">
    <source>
        <dbReference type="SAM" id="Phobius"/>
    </source>
</evidence>
<feature type="region of interest" description="Disordered" evidence="8">
    <location>
        <begin position="273"/>
        <end position="377"/>
    </location>
</feature>
<feature type="compositionally biased region" description="Acidic residues" evidence="8">
    <location>
        <begin position="310"/>
        <end position="320"/>
    </location>
</feature>
<dbReference type="InterPro" id="IPR032763">
    <property type="entry name" value="RIC3_N"/>
</dbReference>
<accession>A0ABN9FYJ8</accession>
<comment type="similarity">
    <text evidence="2">Belongs to the ric-3 family.</text>
</comment>
<evidence type="ECO:0000313" key="12">
    <source>
        <dbReference type="EMBL" id="CAI9601523.1"/>
    </source>
</evidence>
<feature type="signal peptide" evidence="10">
    <location>
        <begin position="1"/>
        <end position="18"/>
    </location>
</feature>
<feature type="coiled-coil region" evidence="7">
    <location>
        <begin position="139"/>
        <end position="166"/>
    </location>
</feature>
<evidence type="ECO:0000256" key="1">
    <source>
        <dbReference type="ARBA" id="ARBA00004586"/>
    </source>
</evidence>
<dbReference type="EMBL" id="CATNWA010017576">
    <property type="protein sequence ID" value="CAI9601523.1"/>
    <property type="molecule type" value="Genomic_DNA"/>
</dbReference>
<keyword evidence="13" id="KW-1185">Reference proteome</keyword>
<feature type="compositionally biased region" description="Basic residues" evidence="8">
    <location>
        <begin position="367"/>
        <end position="377"/>
    </location>
</feature>
<proteinExistence type="inferred from homology"/>
<keyword evidence="10" id="KW-0732">Signal</keyword>
<evidence type="ECO:0000313" key="13">
    <source>
        <dbReference type="Proteomes" id="UP001162483"/>
    </source>
</evidence>
<evidence type="ECO:0000256" key="3">
    <source>
        <dbReference type="ARBA" id="ARBA00022692"/>
    </source>
</evidence>
<keyword evidence="7" id="KW-0175">Coiled coil</keyword>
<feature type="region of interest" description="Disordered" evidence="8">
    <location>
        <begin position="33"/>
        <end position="88"/>
    </location>
</feature>
<evidence type="ECO:0000256" key="5">
    <source>
        <dbReference type="ARBA" id="ARBA00022989"/>
    </source>
</evidence>
<evidence type="ECO:0000256" key="2">
    <source>
        <dbReference type="ARBA" id="ARBA00008538"/>
    </source>
</evidence>
<comment type="caution">
    <text evidence="12">The sequence shown here is derived from an EMBL/GenBank/DDBJ whole genome shotgun (WGS) entry which is preliminary data.</text>
</comment>
<name>A0ABN9FYJ8_9NEOB</name>
<sequence length="377" mass="41333">MALSTIQKVALFSGLVLCVSLLLPKTFLSRGKPTVQQEGKAGGPGRFPSSVPHGKSSDSRNPGTFFPRSHLSESVSKTKTGGGGGSSGRQSLVGQIIPIYGFGILLYILYILFKLSSKGKSAKLAEPKTAPISNGNLKRKITDYELSQLQDKLRETEEAMEKIISRLGPNCERRGDNVSTDEEQQLLQRLKEITRVMKEGKILEGISPEQEAEEAPYMEDWEGYPEETYPVHDPSERRRKHDTILVDRSVFTQPSAEEIAEQMEFGEEESRLYAENAPEVGDNGRVQCEPCDPPIYSSAVHPEDNSETWSDSEDEEDPEVIAENAGFSTASDSEGDPYGEVSIPDSTADAQSPAALNGHVCDDTGTLRKRGKKGSEY</sequence>
<dbReference type="Proteomes" id="UP001162483">
    <property type="component" value="Unassembled WGS sequence"/>
</dbReference>